<dbReference type="PANTHER" id="PTHR36845">
    <property type="entry name" value="HYDROLASE, PUTATIVE (AFU_ORTHOLOGUE AFUA_7G05090)-RELATED"/>
    <property type="match status" value="1"/>
</dbReference>
<dbReference type="AlphaFoldDB" id="A0A8K0QUT9"/>
<dbReference type="OrthoDB" id="2317065at2759"/>
<dbReference type="EMBL" id="JAGMVJ010000025">
    <property type="protein sequence ID" value="KAH7071000.1"/>
    <property type="molecule type" value="Genomic_DNA"/>
</dbReference>
<accession>A0A8K0QUT9</accession>
<dbReference type="InterPro" id="IPR052369">
    <property type="entry name" value="UG_Glycosaminoglycan_Hydrolase"/>
</dbReference>
<comment type="similarity">
    <text evidence="2">Belongs to the glycosyl hydrolase 88 family.</text>
</comment>
<feature type="region of interest" description="Disordered" evidence="3">
    <location>
        <begin position="1"/>
        <end position="33"/>
    </location>
</feature>
<dbReference type="SUPFAM" id="SSF48208">
    <property type="entry name" value="Six-hairpin glycosidases"/>
    <property type="match status" value="1"/>
</dbReference>
<dbReference type="Proteomes" id="UP000813461">
    <property type="component" value="Unassembled WGS sequence"/>
</dbReference>
<keyword evidence="1 4" id="KW-0378">Hydrolase</keyword>
<name>A0A8K0QUT9_9PLEO</name>
<dbReference type="Gene3D" id="1.50.10.10">
    <property type="match status" value="1"/>
</dbReference>
<sequence>MDESNTQEASETFSSSMSEEGTTPMTSNSPSECALGEPIADIFDRSRPVVEVLSELYAENIMAKALRTAQVALGALPYAFPEIVPQEQGHNGAYSLREADFWTCGFFPGTLYALLERSIKYPQSVELGSISLPILRNQLASLCRAWTEPIYGMDGRTDTHDIGFIVMPALRADWELFGNQRSLDSIITAARSLATRYVPSARAIRSWDLLKKKDIEIIDQSENMICIVDSLCNLDLLYYAAQHTRDRTLSDMATAHAETLLQSHLRPEPVLSTSKDVYRGQWYSSCHVANLDPRDGSLKIRLSAQGYAHDSTWSRGQAWGILGYAETYVWTKDVRFLEASCGMAEYFLYRLDTAPECVSQGRYVPLWDFDAPIENELEPLRDSSAGVIAANGMLILSQALASLDQNSLAGRFRSAAIKIVEDTLRFALAPEKAVLVTGQYQHIRAEDAVSNARYDGMLKFGTANNNVNARKRYANHGLVYGDYYLVEFGNRLLRMGLC</sequence>
<organism evidence="4 5">
    <name type="scientific">Paraphoma chrysanthemicola</name>
    <dbReference type="NCBI Taxonomy" id="798071"/>
    <lineage>
        <taxon>Eukaryota</taxon>
        <taxon>Fungi</taxon>
        <taxon>Dikarya</taxon>
        <taxon>Ascomycota</taxon>
        <taxon>Pezizomycotina</taxon>
        <taxon>Dothideomycetes</taxon>
        <taxon>Pleosporomycetidae</taxon>
        <taxon>Pleosporales</taxon>
        <taxon>Pleosporineae</taxon>
        <taxon>Phaeosphaeriaceae</taxon>
        <taxon>Paraphoma</taxon>
    </lineage>
</organism>
<dbReference type="InterPro" id="IPR012341">
    <property type="entry name" value="6hp_glycosidase-like_sf"/>
</dbReference>
<evidence type="ECO:0000313" key="5">
    <source>
        <dbReference type="Proteomes" id="UP000813461"/>
    </source>
</evidence>
<dbReference type="GO" id="GO:0052757">
    <property type="term" value="F:chondroitin hydrolase activity"/>
    <property type="evidence" value="ECO:0007669"/>
    <property type="project" value="TreeGrafter"/>
</dbReference>
<evidence type="ECO:0000313" key="4">
    <source>
        <dbReference type="EMBL" id="KAH7071000.1"/>
    </source>
</evidence>
<reference evidence="4" key="1">
    <citation type="journal article" date="2021" name="Nat. Commun.">
        <title>Genetic determinants of endophytism in the Arabidopsis root mycobiome.</title>
        <authorList>
            <person name="Mesny F."/>
            <person name="Miyauchi S."/>
            <person name="Thiergart T."/>
            <person name="Pickel B."/>
            <person name="Atanasova L."/>
            <person name="Karlsson M."/>
            <person name="Huettel B."/>
            <person name="Barry K.W."/>
            <person name="Haridas S."/>
            <person name="Chen C."/>
            <person name="Bauer D."/>
            <person name="Andreopoulos W."/>
            <person name="Pangilinan J."/>
            <person name="LaButti K."/>
            <person name="Riley R."/>
            <person name="Lipzen A."/>
            <person name="Clum A."/>
            <person name="Drula E."/>
            <person name="Henrissat B."/>
            <person name="Kohler A."/>
            <person name="Grigoriev I.V."/>
            <person name="Martin F.M."/>
            <person name="Hacquard S."/>
        </authorList>
    </citation>
    <scope>NUCLEOTIDE SEQUENCE</scope>
    <source>
        <strain evidence="4">MPI-SDFR-AT-0120</strain>
    </source>
</reference>
<protein>
    <submittedName>
        <fullName evidence="4">Unsaturated glucuronyl hydrolase</fullName>
    </submittedName>
</protein>
<evidence type="ECO:0000256" key="1">
    <source>
        <dbReference type="ARBA" id="ARBA00022801"/>
    </source>
</evidence>
<dbReference type="InterPro" id="IPR008928">
    <property type="entry name" value="6-hairpin_glycosidase_sf"/>
</dbReference>
<feature type="compositionally biased region" description="Polar residues" evidence="3">
    <location>
        <begin position="1"/>
        <end position="31"/>
    </location>
</feature>
<gene>
    <name evidence="4" type="ORF">FB567DRAFT_455767</name>
</gene>
<proteinExistence type="inferred from homology"/>
<evidence type="ECO:0000256" key="2">
    <source>
        <dbReference type="ARBA" id="ARBA00038358"/>
    </source>
</evidence>
<dbReference type="PANTHER" id="PTHR36845:SF1">
    <property type="entry name" value="HYDROLASE, PUTATIVE (AFU_ORTHOLOGUE AFUA_7G05090)-RELATED"/>
    <property type="match status" value="1"/>
</dbReference>
<comment type="caution">
    <text evidence="4">The sequence shown here is derived from an EMBL/GenBank/DDBJ whole genome shotgun (WGS) entry which is preliminary data.</text>
</comment>
<keyword evidence="5" id="KW-1185">Reference proteome</keyword>
<dbReference type="GO" id="GO:0000272">
    <property type="term" value="P:polysaccharide catabolic process"/>
    <property type="evidence" value="ECO:0007669"/>
    <property type="project" value="TreeGrafter"/>
</dbReference>
<evidence type="ECO:0000256" key="3">
    <source>
        <dbReference type="SAM" id="MobiDB-lite"/>
    </source>
</evidence>